<evidence type="ECO:0000259" key="4">
    <source>
        <dbReference type="PROSITE" id="PS50968"/>
    </source>
</evidence>
<dbReference type="Gene3D" id="2.40.50.100">
    <property type="match status" value="1"/>
</dbReference>
<accession>A0ABX1IWR3</accession>
<protein>
    <submittedName>
        <fullName evidence="5">Biotin attachment protein</fullName>
    </submittedName>
</protein>
<dbReference type="PANTHER" id="PTHR43178:SF5">
    <property type="entry name" value="LIPOAMIDE ACYLTRANSFERASE COMPONENT OF BRANCHED-CHAIN ALPHA-KETO ACID DEHYDROGENASE COMPLEX, MITOCHONDRIAL"/>
    <property type="match status" value="1"/>
</dbReference>
<evidence type="ECO:0000313" key="6">
    <source>
        <dbReference type="Proteomes" id="UP000715441"/>
    </source>
</evidence>
<keyword evidence="6" id="KW-1185">Reference proteome</keyword>
<evidence type="ECO:0000256" key="2">
    <source>
        <dbReference type="ARBA" id="ARBA00022679"/>
    </source>
</evidence>
<dbReference type="CDD" id="cd06849">
    <property type="entry name" value="lipoyl_domain"/>
    <property type="match status" value="1"/>
</dbReference>
<gene>
    <name evidence="5" type="ORF">HFP15_01955</name>
</gene>
<dbReference type="InterPro" id="IPR050743">
    <property type="entry name" value="2-oxoacid_DH_E2_comp"/>
</dbReference>
<evidence type="ECO:0000256" key="1">
    <source>
        <dbReference type="ARBA" id="ARBA00001938"/>
    </source>
</evidence>
<keyword evidence="2" id="KW-0808">Transferase</keyword>
<reference evidence="5 6" key="1">
    <citation type="submission" date="2020-04" db="EMBL/GenBank/DDBJ databases">
        <title>Novel species.</title>
        <authorList>
            <person name="Teo W.F.A."/>
            <person name="Lipun K."/>
            <person name="Srisuk N."/>
            <person name="Duangmal K."/>
        </authorList>
    </citation>
    <scope>NUCLEOTIDE SEQUENCE [LARGE SCALE GENOMIC DNA]</scope>
    <source>
        <strain evidence="5 6">K13G38</strain>
    </source>
</reference>
<dbReference type="SUPFAM" id="SSF51230">
    <property type="entry name" value="Single hybrid motif"/>
    <property type="match status" value="1"/>
</dbReference>
<dbReference type="RefSeq" id="WP_168510703.1">
    <property type="nucleotide sequence ID" value="NZ_JAAXLS010000001.1"/>
</dbReference>
<dbReference type="PANTHER" id="PTHR43178">
    <property type="entry name" value="DIHYDROLIPOAMIDE ACETYLTRANSFERASE COMPONENT OF PYRUVATE DEHYDROGENASE COMPLEX"/>
    <property type="match status" value="1"/>
</dbReference>
<dbReference type="Pfam" id="PF00364">
    <property type="entry name" value="Biotin_lipoyl"/>
    <property type="match status" value="1"/>
</dbReference>
<evidence type="ECO:0000256" key="3">
    <source>
        <dbReference type="ARBA" id="ARBA00023315"/>
    </source>
</evidence>
<keyword evidence="3" id="KW-0012">Acyltransferase</keyword>
<dbReference type="InterPro" id="IPR011053">
    <property type="entry name" value="Single_hybrid_motif"/>
</dbReference>
<sequence>MARHEVRLPQLSMGMSDAEIIDWYVEEGEEVAKDADLVEIEAEKARQMIVAPHAGVVSELRGESGDVIEVRDLLCVIDSPA</sequence>
<evidence type="ECO:0000313" key="5">
    <source>
        <dbReference type="EMBL" id="NKQ51641.1"/>
    </source>
</evidence>
<dbReference type="InterPro" id="IPR000089">
    <property type="entry name" value="Biotin_lipoyl"/>
</dbReference>
<dbReference type="PROSITE" id="PS50968">
    <property type="entry name" value="BIOTINYL_LIPOYL"/>
    <property type="match status" value="1"/>
</dbReference>
<name>A0ABX1IWR3_9PSEU</name>
<dbReference type="Proteomes" id="UP000715441">
    <property type="component" value="Unassembled WGS sequence"/>
</dbReference>
<dbReference type="EMBL" id="JAAXLS010000001">
    <property type="protein sequence ID" value="NKQ51641.1"/>
    <property type="molecule type" value="Genomic_DNA"/>
</dbReference>
<proteinExistence type="predicted"/>
<comment type="cofactor">
    <cofactor evidence="1">
        <name>(R)-lipoate</name>
        <dbReference type="ChEBI" id="CHEBI:83088"/>
    </cofactor>
</comment>
<comment type="caution">
    <text evidence="5">The sequence shown here is derived from an EMBL/GenBank/DDBJ whole genome shotgun (WGS) entry which is preliminary data.</text>
</comment>
<organism evidence="5 6">
    <name type="scientific">Amycolatopsis acididurans</name>
    <dbReference type="NCBI Taxonomy" id="2724524"/>
    <lineage>
        <taxon>Bacteria</taxon>
        <taxon>Bacillati</taxon>
        <taxon>Actinomycetota</taxon>
        <taxon>Actinomycetes</taxon>
        <taxon>Pseudonocardiales</taxon>
        <taxon>Pseudonocardiaceae</taxon>
        <taxon>Amycolatopsis</taxon>
    </lineage>
</organism>
<feature type="domain" description="Lipoyl-binding" evidence="4">
    <location>
        <begin position="3"/>
        <end position="78"/>
    </location>
</feature>